<comment type="caution">
    <text evidence="2">The sequence shown here is derived from an EMBL/GenBank/DDBJ whole genome shotgun (WGS) entry which is preliminary data.</text>
</comment>
<dbReference type="Gramene" id="PRQ45851">
    <property type="protein sequence ID" value="PRQ45851"/>
    <property type="gene ID" value="RchiOBHm_Chr3g0496171"/>
</dbReference>
<reference evidence="2 3" key="1">
    <citation type="journal article" date="2018" name="Nat. Genet.">
        <title>The Rosa genome provides new insights in the design of modern roses.</title>
        <authorList>
            <person name="Bendahmane M."/>
        </authorList>
    </citation>
    <scope>NUCLEOTIDE SEQUENCE [LARGE SCALE GENOMIC DNA]</scope>
    <source>
        <strain evidence="3">cv. Old Blush</strain>
    </source>
</reference>
<dbReference type="EMBL" id="PDCK01000041">
    <property type="protein sequence ID" value="PRQ45851.1"/>
    <property type="molecule type" value="Genomic_DNA"/>
</dbReference>
<sequence>MTAPANSSTTNCLNWTQGRWSRADLGAASRGDRVLFFFFSFLFWCFNVDFFFRLRSMTYSSSHFILFLDKMRAEGRERKKKAKKNYWRVIKVY</sequence>
<keyword evidence="1" id="KW-0472">Membrane</keyword>
<dbReference type="Proteomes" id="UP000238479">
    <property type="component" value="Chromosome 3"/>
</dbReference>
<keyword evidence="3" id="KW-1185">Reference proteome</keyword>
<protein>
    <submittedName>
        <fullName evidence="2">Uncharacterized protein</fullName>
    </submittedName>
</protein>
<proteinExistence type="predicted"/>
<organism evidence="2 3">
    <name type="scientific">Rosa chinensis</name>
    <name type="common">China rose</name>
    <dbReference type="NCBI Taxonomy" id="74649"/>
    <lineage>
        <taxon>Eukaryota</taxon>
        <taxon>Viridiplantae</taxon>
        <taxon>Streptophyta</taxon>
        <taxon>Embryophyta</taxon>
        <taxon>Tracheophyta</taxon>
        <taxon>Spermatophyta</taxon>
        <taxon>Magnoliopsida</taxon>
        <taxon>eudicotyledons</taxon>
        <taxon>Gunneridae</taxon>
        <taxon>Pentapetalae</taxon>
        <taxon>rosids</taxon>
        <taxon>fabids</taxon>
        <taxon>Rosales</taxon>
        <taxon>Rosaceae</taxon>
        <taxon>Rosoideae</taxon>
        <taxon>Rosoideae incertae sedis</taxon>
        <taxon>Rosa</taxon>
    </lineage>
</organism>
<dbReference type="AlphaFoldDB" id="A0A2P6RHG1"/>
<accession>A0A2P6RHG1</accession>
<keyword evidence="1" id="KW-1133">Transmembrane helix</keyword>
<gene>
    <name evidence="2" type="ORF">RchiOBHm_Chr3g0496171</name>
</gene>
<evidence type="ECO:0000256" key="1">
    <source>
        <dbReference type="SAM" id="Phobius"/>
    </source>
</evidence>
<feature type="transmembrane region" description="Helical" evidence="1">
    <location>
        <begin position="34"/>
        <end position="52"/>
    </location>
</feature>
<keyword evidence="1" id="KW-0812">Transmembrane</keyword>
<evidence type="ECO:0000313" key="2">
    <source>
        <dbReference type="EMBL" id="PRQ45851.1"/>
    </source>
</evidence>
<evidence type="ECO:0000313" key="3">
    <source>
        <dbReference type="Proteomes" id="UP000238479"/>
    </source>
</evidence>
<name>A0A2P6RHG1_ROSCH</name>